<reference evidence="2" key="1">
    <citation type="submission" date="2023-10" db="EMBL/GenBank/DDBJ databases">
        <authorList>
            <person name="Chen Y."/>
            <person name="Shah S."/>
            <person name="Dougan E. K."/>
            <person name="Thang M."/>
            <person name="Chan C."/>
        </authorList>
    </citation>
    <scope>NUCLEOTIDE SEQUENCE [LARGE SCALE GENOMIC DNA]</scope>
</reference>
<dbReference type="InterPro" id="IPR029052">
    <property type="entry name" value="Metallo-depent_PP-like"/>
</dbReference>
<evidence type="ECO:0000313" key="3">
    <source>
        <dbReference type="Proteomes" id="UP001189429"/>
    </source>
</evidence>
<name>A0ABN9S635_9DINO</name>
<proteinExistence type="predicted"/>
<dbReference type="PANTHER" id="PTHR12905">
    <property type="entry name" value="METALLOPHOSPHOESTERASE"/>
    <property type="match status" value="1"/>
</dbReference>
<feature type="region of interest" description="Disordered" evidence="1">
    <location>
        <begin position="25"/>
        <end position="54"/>
    </location>
</feature>
<protein>
    <recommendedName>
        <fullName evidence="4">Calcineurin-like phosphoesterase domain-containing protein</fullName>
    </recommendedName>
</protein>
<evidence type="ECO:0008006" key="4">
    <source>
        <dbReference type="Google" id="ProtNLM"/>
    </source>
</evidence>
<gene>
    <name evidence="2" type="ORF">PCOR1329_LOCUS26798</name>
</gene>
<dbReference type="EMBL" id="CAUYUJ010009591">
    <property type="protein sequence ID" value="CAK0827200.1"/>
    <property type="molecule type" value="Genomic_DNA"/>
</dbReference>
<comment type="caution">
    <text evidence="2">The sequence shown here is derived from an EMBL/GenBank/DDBJ whole genome shotgun (WGS) entry which is preliminary data.</text>
</comment>
<dbReference type="Proteomes" id="UP001189429">
    <property type="component" value="Unassembled WGS sequence"/>
</dbReference>
<dbReference type="SUPFAM" id="SSF56300">
    <property type="entry name" value="Metallo-dependent phosphatases"/>
    <property type="match status" value="1"/>
</dbReference>
<dbReference type="Gene3D" id="3.60.21.10">
    <property type="match status" value="1"/>
</dbReference>
<dbReference type="PANTHER" id="PTHR12905:SF0">
    <property type="entry name" value="CALCINEURIN-LIKE PHOSPHOESTERASE DOMAIN-CONTAINING PROTEIN"/>
    <property type="match status" value="1"/>
</dbReference>
<evidence type="ECO:0000313" key="2">
    <source>
        <dbReference type="EMBL" id="CAK0827200.1"/>
    </source>
</evidence>
<keyword evidence="3" id="KW-1185">Reference proteome</keyword>
<organism evidence="2 3">
    <name type="scientific">Prorocentrum cordatum</name>
    <dbReference type="NCBI Taxonomy" id="2364126"/>
    <lineage>
        <taxon>Eukaryota</taxon>
        <taxon>Sar</taxon>
        <taxon>Alveolata</taxon>
        <taxon>Dinophyceae</taxon>
        <taxon>Prorocentrales</taxon>
        <taxon>Prorocentraceae</taxon>
        <taxon>Prorocentrum</taxon>
    </lineage>
</organism>
<evidence type="ECO:0000256" key="1">
    <source>
        <dbReference type="SAM" id="MobiDB-lite"/>
    </source>
</evidence>
<accession>A0ABN9S635</accession>
<sequence length="208" mass="23281">MSGGLEEVTDFAAWLRDLRAALRAQDRHRRQPRPGDGQDVRWAPRQHGQGRGLRQGPCRLRRRLWRRGARREIPGRRGSECSVCGVRIYGSPWQPEFGFWAFNLPRGEAILEKWRAVPAGVDVLMVHGPALGRGDGCLPSWKRVGCADLLREVQDRIRPAFLVCGHVHESAGVTFDGTTHFVNACSVDEDYDCVHPPLVFDIPARSGG</sequence>
<dbReference type="InterPro" id="IPR051693">
    <property type="entry name" value="UPF0046_metallophosphoest"/>
</dbReference>